<sequence>MKLKKIFLLLLISLSSPFIFAQQSYKVSVTGSGKPVLFFPGIGCPGEVWEETVSELSKTYECHVFTFAGFGEVPPVGTPWLSRIKEEILEYADSNNLVAPTLIGHSLGGTLSLWMATTDTTLFEQVIVVDALPATAALMIPNYQGQELKYDSPQNKMMVEMDQKSFEELTSRNSSFLSLNKEKHSQITKWITEADRKTYVYGYTEMLNLDLRDQIAQIKTLVTVIAATFPDKATIQKNYLDQYRKLPSTEFIYAENSAHFIMFDQRDWFIEQLKKLLEKGE</sequence>
<dbReference type="PANTHER" id="PTHR43194:SF2">
    <property type="entry name" value="PEROXISOMAL MEMBRANE PROTEIN LPX1"/>
    <property type="match status" value="1"/>
</dbReference>
<dbReference type="Pfam" id="PF12697">
    <property type="entry name" value="Abhydrolase_6"/>
    <property type="match status" value="1"/>
</dbReference>
<name>A0A418PNC3_9BACT</name>
<accession>A0A418PNC3</accession>
<feature type="domain" description="AB hydrolase-1" evidence="2">
    <location>
        <begin position="36"/>
        <end position="271"/>
    </location>
</feature>
<dbReference type="RefSeq" id="WP_119478971.1">
    <property type="nucleotide sequence ID" value="NZ_QXML01000009.1"/>
</dbReference>
<protein>
    <submittedName>
        <fullName evidence="3">Alpha/beta hydrolase</fullName>
    </submittedName>
</protein>
<dbReference type="GO" id="GO:0016787">
    <property type="term" value="F:hydrolase activity"/>
    <property type="evidence" value="ECO:0007669"/>
    <property type="project" value="UniProtKB-KW"/>
</dbReference>
<feature type="chain" id="PRO_5019082974" evidence="1">
    <location>
        <begin position="22"/>
        <end position="281"/>
    </location>
</feature>
<gene>
    <name evidence="3" type="ORF">D0X99_16565</name>
</gene>
<keyword evidence="1" id="KW-0732">Signal</keyword>
<reference evidence="3 4" key="1">
    <citation type="submission" date="2018-09" db="EMBL/GenBank/DDBJ databases">
        <authorList>
            <person name="Wang X."/>
            <person name="Du Z."/>
        </authorList>
    </citation>
    <scope>NUCLEOTIDE SEQUENCE [LARGE SCALE GENOMIC DNA]</scope>
    <source>
        <strain evidence="3 4">N3</strain>
    </source>
</reference>
<organism evidence="3 4">
    <name type="scientific">Algoriphagus lacus</name>
    <dbReference type="NCBI Taxonomy" id="2056311"/>
    <lineage>
        <taxon>Bacteria</taxon>
        <taxon>Pseudomonadati</taxon>
        <taxon>Bacteroidota</taxon>
        <taxon>Cytophagia</taxon>
        <taxon>Cytophagales</taxon>
        <taxon>Cyclobacteriaceae</taxon>
        <taxon>Algoriphagus</taxon>
    </lineage>
</organism>
<feature type="signal peptide" evidence="1">
    <location>
        <begin position="1"/>
        <end position="21"/>
    </location>
</feature>
<dbReference type="InterPro" id="IPR050228">
    <property type="entry name" value="Carboxylesterase_BioH"/>
</dbReference>
<evidence type="ECO:0000313" key="3">
    <source>
        <dbReference type="EMBL" id="RIW13385.1"/>
    </source>
</evidence>
<dbReference type="EMBL" id="QXML01000009">
    <property type="protein sequence ID" value="RIW13385.1"/>
    <property type="molecule type" value="Genomic_DNA"/>
</dbReference>
<evidence type="ECO:0000256" key="1">
    <source>
        <dbReference type="SAM" id="SignalP"/>
    </source>
</evidence>
<evidence type="ECO:0000313" key="4">
    <source>
        <dbReference type="Proteomes" id="UP000283522"/>
    </source>
</evidence>
<keyword evidence="4" id="KW-1185">Reference proteome</keyword>
<dbReference type="Gene3D" id="3.40.50.1820">
    <property type="entry name" value="alpha/beta hydrolase"/>
    <property type="match status" value="1"/>
</dbReference>
<dbReference type="PANTHER" id="PTHR43194">
    <property type="entry name" value="HYDROLASE ALPHA/BETA FOLD FAMILY"/>
    <property type="match status" value="1"/>
</dbReference>
<comment type="caution">
    <text evidence="3">The sequence shown here is derived from an EMBL/GenBank/DDBJ whole genome shotgun (WGS) entry which is preliminary data.</text>
</comment>
<dbReference type="InterPro" id="IPR029058">
    <property type="entry name" value="AB_hydrolase_fold"/>
</dbReference>
<dbReference type="Proteomes" id="UP000283522">
    <property type="component" value="Unassembled WGS sequence"/>
</dbReference>
<dbReference type="SUPFAM" id="SSF53474">
    <property type="entry name" value="alpha/beta-Hydrolases"/>
    <property type="match status" value="1"/>
</dbReference>
<keyword evidence="3" id="KW-0378">Hydrolase</keyword>
<dbReference type="OrthoDB" id="7172093at2"/>
<proteinExistence type="predicted"/>
<dbReference type="InterPro" id="IPR000073">
    <property type="entry name" value="AB_hydrolase_1"/>
</dbReference>
<evidence type="ECO:0000259" key="2">
    <source>
        <dbReference type="Pfam" id="PF12697"/>
    </source>
</evidence>
<dbReference type="AlphaFoldDB" id="A0A418PNC3"/>